<evidence type="ECO:0000313" key="2">
    <source>
        <dbReference type="EMBL" id="MBC3345206.1"/>
    </source>
</evidence>
<dbReference type="Proteomes" id="UP000617171">
    <property type="component" value="Unassembled WGS sequence"/>
</dbReference>
<reference evidence="2 3" key="1">
    <citation type="journal article" date="2020" name="Microorganisms">
        <title>Reliable Identification of Environmental Pseudomonas Isolates Using the rpoD Gene.</title>
        <authorList>
            <consortium name="The Broad Institute Genome Sequencing Platform"/>
            <person name="Girard L."/>
            <person name="Lood C."/>
            <person name="Rokni-Zadeh H."/>
            <person name="van Noort V."/>
            <person name="Lavigne R."/>
            <person name="De Mot R."/>
        </authorList>
    </citation>
    <scope>NUCLEOTIDE SEQUENCE [LARGE SCALE GENOMIC DNA]</scope>
    <source>
        <strain evidence="2 3">SWRI196</strain>
    </source>
</reference>
<organism evidence="2 3">
    <name type="scientific">Pseudomonas tehranensis</name>
    <dbReference type="NCBI Taxonomy" id="2745502"/>
    <lineage>
        <taxon>Bacteria</taxon>
        <taxon>Pseudomonadati</taxon>
        <taxon>Pseudomonadota</taxon>
        <taxon>Gammaproteobacteria</taxon>
        <taxon>Pseudomonadales</taxon>
        <taxon>Pseudomonadaceae</taxon>
        <taxon>Pseudomonas</taxon>
    </lineage>
</organism>
<proteinExistence type="predicted"/>
<sequence>MKKSVRMPPMNTPSSHTLDGLSGSPHPIEAVTALAMPKSQKLEQEDETFPFGV</sequence>
<feature type="region of interest" description="Disordered" evidence="1">
    <location>
        <begin position="1"/>
        <end position="26"/>
    </location>
</feature>
<accession>A0ABR6UKR3</accession>
<comment type="caution">
    <text evidence="2">The sequence shown here is derived from an EMBL/GenBank/DDBJ whole genome shotgun (WGS) entry which is preliminary data.</text>
</comment>
<protein>
    <submittedName>
        <fullName evidence="2">Uncharacterized protein</fullName>
    </submittedName>
</protein>
<evidence type="ECO:0000256" key="1">
    <source>
        <dbReference type="SAM" id="MobiDB-lite"/>
    </source>
</evidence>
<evidence type="ECO:0000313" key="3">
    <source>
        <dbReference type="Proteomes" id="UP000617171"/>
    </source>
</evidence>
<name>A0ABR6UKR3_9PSED</name>
<gene>
    <name evidence="2" type="ORF">HU811_00980</name>
</gene>
<dbReference type="EMBL" id="JABWQV010000001">
    <property type="protein sequence ID" value="MBC3345206.1"/>
    <property type="molecule type" value="Genomic_DNA"/>
</dbReference>
<keyword evidence="3" id="KW-1185">Reference proteome</keyword>
<dbReference type="RefSeq" id="WP_186653325.1">
    <property type="nucleotide sequence ID" value="NZ_JABWQV010000001.1"/>
</dbReference>